<keyword evidence="3" id="KW-1185">Reference proteome</keyword>
<comment type="caution">
    <text evidence="2">The sequence shown here is derived from an EMBL/GenBank/DDBJ whole genome shotgun (WGS) entry which is preliminary data.</text>
</comment>
<dbReference type="OrthoDB" id="7340239at2"/>
<organism evidence="2 3">
    <name type="scientific">Rhodovulum marinum</name>
    <dbReference type="NCBI Taxonomy" id="320662"/>
    <lineage>
        <taxon>Bacteria</taxon>
        <taxon>Pseudomonadati</taxon>
        <taxon>Pseudomonadota</taxon>
        <taxon>Alphaproteobacteria</taxon>
        <taxon>Rhodobacterales</taxon>
        <taxon>Paracoccaceae</taxon>
        <taxon>Rhodovulum</taxon>
    </lineage>
</organism>
<evidence type="ECO:0000256" key="1">
    <source>
        <dbReference type="SAM" id="MobiDB-lite"/>
    </source>
</evidence>
<sequence length="112" mass="12555">MFGKFVLGLCIGGTARHCRTAFNTPPPLHTTPCPNIETERRQDRMMKQATRPDSGQTDMIAKGAPRWTSERAAFDSMLSRDKPRHIVVVADGMLQQTSGRTLLRGRDADDYH</sequence>
<evidence type="ECO:0000313" key="2">
    <source>
        <dbReference type="EMBL" id="TCP44444.1"/>
    </source>
</evidence>
<evidence type="ECO:0000313" key="3">
    <source>
        <dbReference type="Proteomes" id="UP000294835"/>
    </source>
</evidence>
<dbReference type="RefSeq" id="WP_132460570.1">
    <property type="nucleotide sequence ID" value="NZ_SLXP01000001.1"/>
</dbReference>
<dbReference type="Proteomes" id="UP000294835">
    <property type="component" value="Unassembled WGS sequence"/>
</dbReference>
<dbReference type="EMBL" id="SLXP01000001">
    <property type="protein sequence ID" value="TCP44444.1"/>
    <property type="molecule type" value="Genomic_DNA"/>
</dbReference>
<proteinExistence type="predicted"/>
<protein>
    <submittedName>
        <fullName evidence="2">Uncharacterized protein</fullName>
    </submittedName>
</protein>
<reference evidence="2 3" key="1">
    <citation type="submission" date="2019-03" db="EMBL/GenBank/DDBJ databases">
        <title>Genomic Encyclopedia of Type Strains, Phase IV (KMG-IV): sequencing the most valuable type-strain genomes for metagenomic binning, comparative biology and taxonomic classification.</title>
        <authorList>
            <person name="Goeker M."/>
        </authorList>
    </citation>
    <scope>NUCLEOTIDE SEQUENCE [LARGE SCALE GENOMIC DNA]</scope>
    <source>
        <strain evidence="2 3">DSM 18063</strain>
    </source>
</reference>
<dbReference type="AlphaFoldDB" id="A0A4R2Q8M6"/>
<gene>
    <name evidence="2" type="ORF">EV662_101538</name>
</gene>
<feature type="region of interest" description="Disordered" evidence="1">
    <location>
        <begin position="39"/>
        <end position="66"/>
    </location>
</feature>
<name>A0A4R2Q8M6_9RHOB</name>
<accession>A0A4R2Q8M6</accession>